<keyword evidence="2" id="KW-0698">rRNA processing</keyword>
<dbReference type="Proteomes" id="UP001642360">
    <property type="component" value="Unassembled WGS sequence"/>
</dbReference>
<sequence>MESVVAAAHSGGLKPVFLCPLHEGISKLLSQWTGLQMAVRNEWGGRDSIKKSEQLSSDILSWFSQSKEVLYVEDLENLLYESLLLSFNTEIEDGSIEEVAEQLMIMHDEYLQGDHQFVNELCIGSLSRI</sequence>
<proteinExistence type="inferred from homology"/>
<name>A0ABC8SE44_9AQUA</name>
<dbReference type="Pfam" id="PF10273">
    <property type="entry name" value="WGG"/>
    <property type="match status" value="1"/>
</dbReference>
<evidence type="ECO:0000313" key="3">
    <source>
        <dbReference type="EMBL" id="CAK9154391.1"/>
    </source>
</evidence>
<dbReference type="AlphaFoldDB" id="A0ABC8SE44"/>
<evidence type="ECO:0000313" key="4">
    <source>
        <dbReference type="Proteomes" id="UP001642360"/>
    </source>
</evidence>
<comment type="similarity">
    <text evidence="1">Belongs to the TSR2 family.</text>
</comment>
<comment type="caution">
    <text evidence="3">The sequence shown here is derived from an EMBL/GenBank/DDBJ whole genome shotgun (WGS) entry which is preliminary data.</text>
</comment>
<keyword evidence="4" id="KW-1185">Reference proteome</keyword>
<dbReference type="GO" id="GO:0006364">
    <property type="term" value="P:rRNA processing"/>
    <property type="evidence" value="ECO:0007669"/>
    <property type="project" value="UniProtKB-KW"/>
</dbReference>
<evidence type="ECO:0000256" key="2">
    <source>
        <dbReference type="ARBA" id="ARBA00022552"/>
    </source>
</evidence>
<gene>
    <name evidence="3" type="ORF">ILEXP_LOCUS22710</name>
</gene>
<dbReference type="EMBL" id="CAUOFW020002525">
    <property type="protein sequence ID" value="CAK9154391.1"/>
    <property type="molecule type" value="Genomic_DNA"/>
</dbReference>
<dbReference type="PANTHER" id="PTHR21250">
    <property type="entry name" value="PRE-RRNA-PROCESSING PROTEIN TSR2 HOMOLOG"/>
    <property type="match status" value="1"/>
</dbReference>
<organism evidence="3 4">
    <name type="scientific">Ilex paraguariensis</name>
    <name type="common">yerba mate</name>
    <dbReference type="NCBI Taxonomy" id="185542"/>
    <lineage>
        <taxon>Eukaryota</taxon>
        <taxon>Viridiplantae</taxon>
        <taxon>Streptophyta</taxon>
        <taxon>Embryophyta</taxon>
        <taxon>Tracheophyta</taxon>
        <taxon>Spermatophyta</taxon>
        <taxon>Magnoliopsida</taxon>
        <taxon>eudicotyledons</taxon>
        <taxon>Gunneridae</taxon>
        <taxon>Pentapetalae</taxon>
        <taxon>asterids</taxon>
        <taxon>campanulids</taxon>
        <taxon>Aquifoliales</taxon>
        <taxon>Aquifoliaceae</taxon>
        <taxon>Ilex</taxon>
    </lineage>
</organism>
<evidence type="ECO:0008006" key="5">
    <source>
        <dbReference type="Google" id="ProtNLM"/>
    </source>
</evidence>
<evidence type="ECO:0000256" key="1">
    <source>
        <dbReference type="ARBA" id="ARBA00006524"/>
    </source>
</evidence>
<protein>
    <recommendedName>
        <fullName evidence="5">Pre-rRNA-processing protein TSR2 homolog</fullName>
    </recommendedName>
</protein>
<reference evidence="3 4" key="1">
    <citation type="submission" date="2024-02" db="EMBL/GenBank/DDBJ databases">
        <authorList>
            <person name="Vignale AGUSTIN F."/>
            <person name="Sosa J E."/>
            <person name="Modenutti C."/>
        </authorList>
    </citation>
    <scope>NUCLEOTIDE SEQUENCE [LARGE SCALE GENOMIC DNA]</scope>
</reference>
<accession>A0ABC8SE44</accession>
<dbReference type="InterPro" id="IPR019398">
    <property type="entry name" value="Pre-rRNA_process_TSR2"/>
</dbReference>